<feature type="transmembrane region" description="Helical" evidence="1">
    <location>
        <begin position="54"/>
        <end position="76"/>
    </location>
</feature>
<dbReference type="Proteomes" id="UP001597601">
    <property type="component" value="Unassembled WGS sequence"/>
</dbReference>
<dbReference type="RefSeq" id="WP_377130355.1">
    <property type="nucleotide sequence ID" value="NZ_JBHUHN010000001.1"/>
</dbReference>
<gene>
    <name evidence="3" type="ORF">ACFSYC_18600</name>
</gene>
<feature type="chain" id="PRO_5045222697" description="CcmD family protein" evidence="2">
    <location>
        <begin position="28"/>
        <end position="93"/>
    </location>
</feature>
<name>A0ABW5XUU2_9SPHI</name>
<dbReference type="EMBL" id="JBHUON010000033">
    <property type="protein sequence ID" value="MFD2866712.1"/>
    <property type="molecule type" value="Genomic_DNA"/>
</dbReference>
<evidence type="ECO:0000256" key="2">
    <source>
        <dbReference type="SAM" id="SignalP"/>
    </source>
</evidence>
<dbReference type="PROSITE" id="PS51257">
    <property type="entry name" value="PROKAR_LIPOPROTEIN"/>
    <property type="match status" value="1"/>
</dbReference>
<keyword evidence="4" id="KW-1185">Reference proteome</keyword>
<keyword evidence="1" id="KW-0812">Transmembrane</keyword>
<comment type="caution">
    <text evidence="3">The sequence shown here is derived from an EMBL/GenBank/DDBJ whole genome shotgun (WGS) entry which is preliminary data.</text>
</comment>
<proteinExistence type="predicted"/>
<keyword evidence="1" id="KW-1133">Transmembrane helix</keyword>
<keyword evidence="1" id="KW-0472">Membrane</keyword>
<reference evidence="4" key="1">
    <citation type="journal article" date="2019" name="Int. J. Syst. Evol. Microbiol.">
        <title>The Global Catalogue of Microorganisms (GCM) 10K type strain sequencing project: providing services to taxonomists for standard genome sequencing and annotation.</title>
        <authorList>
            <consortium name="The Broad Institute Genomics Platform"/>
            <consortium name="The Broad Institute Genome Sequencing Center for Infectious Disease"/>
            <person name="Wu L."/>
            <person name="Ma J."/>
        </authorList>
    </citation>
    <scope>NUCLEOTIDE SEQUENCE [LARGE SCALE GENOMIC DNA]</scope>
    <source>
        <strain evidence="4">KCTC 52232</strain>
    </source>
</reference>
<evidence type="ECO:0000313" key="4">
    <source>
        <dbReference type="Proteomes" id="UP001597601"/>
    </source>
</evidence>
<evidence type="ECO:0000256" key="1">
    <source>
        <dbReference type="SAM" id="Phobius"/>
    </source>
</evidence>
<sequence length="93" mass="10257">MKNPRFCQFLKHLLIIPLLAGTTSVFACDACKKQQPKFLQGITHGAGPDGLKDYVIVAVMVGLTLYTLFATVRCLLKPSESGEDHVKRIILNN</sequence>
<protein>
    <recommendedName>
        <fullName evidence="5">CcmD family protein</fullName>
    </recommendedName>
</protein>
<organism evidence="3 4">
    <name type="scientific">Mucilaginibacter antarcticus</name>
    <dbReference type="NCBI Taxonomy" id="1855725"/>
    <lineage>
        <taxon>Bacteria</taxon>
        <taxon>Pseudomonadati</taxon>
        <taxon>Bacteroidota</taxon>
        <taxon>Sphingobacteriia</taxon>
        <taxon>Sphingobacteriales</taxon>
        <taxon>Sphingobacteriaceae</taxon>
        <taxon>Mucilaginibacter</taxon>
    </lineage>
</organism>
<evidence type="ECO:0000313" key="3">
    <source>
        <dbReference type="EMBL" id="MFD2866712.1"/>
    </source>
</evidence>
<feature type="signal peptide" evidence="2">
    <location>
        <begin position="1"/>
        <end position="27"/>
    </location>
</feature>
<keyword evidence="2" id="KW-0732">Signal</keyword>
<evidence type="ECO:0008006" key="5">
    <source>
        <dbReference type="Google" id="ProtNLM"/>
    </source>
</evidence>
<accession>A0ABW5XUU2</accession>